<reference evidence="1 2" key="1">
    <citation type="journal article" date="2015" name="Sci. Rep.">
        <title>The power of single molecule real-time sequencing technology in the de novo assembly of a eukaryotic genome.</title>
        <authorList>
            <person name="Sakai H."/>
            <person name="Naito K."/>
            <person name="Ogiso-Tanaka E."/>
            <person name="Takahashi Y."/>
            <person name="Iseki K."/>
            <person name="Muto C."/>
            <person name="Satou K."/>
            <person name="Teruya K."/>
            <person name="Shiroma A."/>
            <person name="Shimoji M."/>
            <person name="Hirano T."/>
            <person name="Itoh T."/>
            <person name="Kaga A."/>
            <person name="Tomooka N."/>
        </authorList>
    </citation>
    <scope>NUCLEOTIDE SEQUENCE [LARGE SCALE GENOMIC DNA]</scope>
    <source>
        <strain evidence="2">cv. Shumari</strain>
    </source>
</reference>
<organism evidence="1 2">
    <name type="scientific">Vigna angularis var. angularis</name>
    <dbReference type="NCBI Taxonomy" id="157739"/>
    <lineage>
        <taxon>Eukaryota</taxon>
        <taxon>Viridiplantae</taxon>
        <taxon>Streptophyta</taxon>
        <taxon>Embryophyta</taxon>
        <taxon>Tracheophyta</taxon>
        <taxon>Spermatophyta</taxon>
        <taxon>Magnoliopsida</taxon>
        <taxon>eudicotyledons</taxon>
        <taxon>Gunneridae</taxon>
        <taxon>Pentapetalae</taxon>
        <taxon>rosids</taxon>
        <taxon>fabids</taxon>
        <taxon>Fabales</taxon>
        <taxon>Fabaceae</taxon>
        <taxon>Papilionoideae</taxon>
        <taxon>50 kb inversion clade</taxon>
        <taxon>NPAAA clade</taxon>
        <taxon>indigoferoid/millettioid clade</taxon>
        <taxon>Phaseoleae</taxon>
        <taxon>Vigna</taxon>
    </lineage>
</organism>
<dbReference type="Proteomes" id="UP000291084">
    <property type="component" value="Chromosome 7"/>
</dbReference>
<evidence type="ECO:0000313" key="1">
    <source>
        <dbReference type="EMBL" id="BAT92466.1"/>
    </source>
</evidence>
<sequence length="91" mass="10479">SFLFLHSISYCYPFFISYFPTLCLPRKFLLLTLRVPLHHSPFTPQYNNHSYFSSTPNLTTFSFGTSSVLKTIGTNKNVHKLYNVTYTSGSQ</sequence>
<name>A0A0S3SI15_PHAAN</name>
<keyword evidence="2" id="KW-1185">Reference proteome</keyword>
<proteinExistence type="predicted"/>
<protein>
    <submittedName>
        <fullName evidence="1">Uncharacterized protein</fullName>
    </submittedName>
</protein>
<accession>A0A0S3SI15</accession>
<feature type="non-terminal residue" evidence="1">
    <location>
        <position position="1"/>
    </location>
</feature>
<gene>
    <name evidence="1" type="primary">Vigan.07G119400</name>
    <name evidence="1" type="ORF">VIGAN_07119400</name>
</gene>
<dbReference type="EMBL" id="AP015040">
    <property type="protein sequence ID" value="BAT92466.1"/>
    <property type="molecule type" value="Genomic_DNA"/>
</dbReference>
<dbReference type="AlphaFoldDB" id="A0A0S3SI15"/>
<evidence type="ECO:0000313" key="2">
    <source>
        <dbReference type="Proteomes" id="UP000291084"/>
    </source>
</evidence>